<sequence>MQLFGQSCQSRTSKNHNMRLILSTKILTSSWYHYPNSREALTQLIAYHPQISKSFS</sequence>
<dbReference type="EMBL" id="GGEC01058567">
    <property type="protein sequence ID" value="MBX39051.1"/>
    <property type="molecule type" value="Transcribed_RNA"/>
</dbReference>
<reference evidence="1" key="1">
    <citation type="submission" date="2018-02" db="EMBL/GenBank/DDBJ databases">
        <title>Rhizophora mucronata_Transcriptome.</title>
        <authorList>
            <person name="Meera S.P."/>
            <person name="Sreeshan A."/>
            <person name="Augustine A."/>
        </authorList>
    </citation>
    <scope>NUCLEOTIDE SEQUENCE</scope>
    <source>
        <tissue evidence="1">Leaf</tissue>
    </source>
</reference>
<organism evidence="1">
    <name type="scientific">Rhizophora mucronata</name>
    <name type="common">Asiatic mangrove</name>
    <dbReference type="NCBI Taxonomy" id="61149"/>
    <lineage>
        <taxon>Eukaryota</taxon>
        <taxon>Viridiplantae</taxon>
        <taxon>Streptophyta</taxon>
        <taxon>Embryophyta</taxon>
        <taxon>Tracheophyta</taxon>
        <taxon>Spermatophyta</taxon>
        <taxon>Magnoliopsida</taxon>
        <taxon>eudicotyledons</taxon>
        <taxon>Gunneridae</taxon>
        <taxon>Pentapetalae</taxon>
        <taxon>rosids</taxon>
        <taxon>fabids</taxon>
        <taxon>Malpighiales</taxon>
        <taxon>Rhizophoraceae</taxon>
        <taxon>Rhizophora</taxon>
    </lineage>
</organism>
<proteinExistence type="predicted"/>
<protein>
    <submittedName>
        <fullName evidence="1">Uncharacterized protein</fullName>
    </submittedName>
</protein>
<accession>A0A2P2N997</accession>
<evidence type="ECO:0000313" key="1">
    <source>
        <dbReference type="EMBL" id="MBX39051.1"/>
    </source>
</evidence>
<dbReference type="AlphaFoldDB" id="A0A2P2N997"/>
<name>A0A2P2N997_RHIMU</name>